<dbReference type="OrthoDB" id="3364132at2759"/>
<dbReference type="PANTHER" id="PTHR36223">
    <property type="entry name" value="BETA-LACTAMASE-TYPE TRANSPEPTIDASE FOLD DOMAIN CONTAINING PROTEIN"/>
    <property type="match status" value="1"/>
</dbReference>
<dbReference type="Proteomes" id="UP000076738">
    <property type="component" value="Unassembled WGS sequence"/>
</dbReference>
<gene>
    <name evidence="2" type="ORF">CALVIDRAFT_387426</name>
</gene>
<dbReference type="Pfam" id="PF25534">
    <property type="entry name" value="DUF7918"/>
    <property type="match status" value="1"/>
</dbReference>
<reference evidence="2 3" key="1">
    <citation type="journal article" date="2016" name="Mol. Biol. Evol.">
        <title>Comparative Genomics of Early-Diverging Mushroom-Forming Fungi Provides Insights into the Origins of Lignocellulose Decay Capabilities.</title>
        <authorList>
            <person name="Nagy L.G."/>
            <person name="Riley R."/>
            <person name="Tritt A."/>
            <person name="Adam C."/>
            <person name="Daum C."/>
            <person name="Floudas D."/>
            <person name="Sun H."/>
            <person name="Yadav J.S."/>
            <person name="Pangilinan J."/>
            <person name="Larsson K.H."/>
            <person name="Matsuura K."/>
            <person name="Barry K."/>
            <person name="Labutti K."/>
            <person name="Kuo R."/>
            <person name="Ohm R.A."/>
            <person name="Bhattacharya S.S."/>
            <person name="Shirouzu T."/>
            <person name="Yoshinaga Y."/>
            <person name="Martin F.M."/>
            <person name="Grigoriev I.V."/>
            <person name="Hibbett D.S."/>
        </authorList>
    </citation>
    <scope>NUCLEOTIDE SEQUENCE [LARGE SCALE GENOMIC DNA]</scope>
    <source>
        <strain evidence="2 3">TUFC12733</strain>
    </source>
</reference>
<evidence type="ECO:0000313" key="2">
    <source>
        <dbReference type="EMBL" id="KZO90680.1"/>
    </source>
</evidence>
<dbReference type="PANTHER" id="PTHR36223:SF1">
    <property type="entry name" value="TRANSCRIPTION ELONGATION FACTOR EAF N-TERMINAL DOMAIN-CONTAINING PROTEIN"/>
    <property type="match status" value="1"/>
</dbReference>
<feature type="domain" description="DUF7918" evidence="1">
    <location>
        <begin position="8"/>
        <end position="206"/>
    </location>
</feature>
<accession>A0A167GLC9</accession>
<dbReference type="InterPro" id="IPR057678">
    <property type="entry name" value="DUF7918"/>
</dbReference>
<evidence type="ECO:0000259" key="1">
    <source>
        <dbReference type="Pfam" id="PF25534"/>
    </source>
</evidence>
<keyword evidence="3" id="KW-1185">Reference proteome</keyword>
<organism evidence="2 3">
    <name type="scientific">Calocera viscosa (strain TUFC12733)</name>
    <dbReference type="NCBI Taxonomy" id="1330018"/>
    <lineage>
        <taxon>Eukaryota</taxon>
        <taxon>Fungi</taxon>
        <taxon>Dikarya</taxon>
        <taxon>Basidiomycota</taxon>
        <taxon>Agaricomycotina</taxon>
        <taxon>Dacrymycetes</taxon>
        <taxon>Dacrymycetales</taxon>
        <taxon>Dacrymycetaceae</taxon>
        <taxon>Calocera</taxon>
    </lineage>
</organism>
<evidence type="ECO:0000313" key="3">
    <source>
        <dbReference type="Proteomes" id="UP000076738"/>
    </source>
</evidence>
<sequence length="317" mass="35648">MPRLDDFEAWIEVEGARLDEYKVETDQAGKTVDCWIPSEAGKNFVVFCKDHSKLHTVECCIILDGHICRRPALTPTYSETWRNGSRTSPTTLRLFQFAHMLFTEDEWSELHNPAPNKSLGTIKLVLQTGSIGDVHPFRPDNPMPGPAPVYEKLKIPGPHRVQLGGEVISVVGRHREFISDRSQPWKLVFQYRPKDLLQAMDIMPRDNTTAAIDPNVKEEAEGGQHNGAQQGQAVDLAAVQVKIEELQTQIDALREITRTHSAVKLETRPDVRGHRMKVEEIQASRFFPKGEVIDLTEECPQASPGAYTQLDIGADRP</sequence>
<name>A0A167GLC9_CALVF</name>
<proteinExistence type="predicted"/>
<protein>
    <recommendedName>
        <fullName evidence="1">DUF7918 domain-containing protein</fullName>
    </recommendedName>
</protein>
<dbReference type="STRING" id="1330018.A0A167GLC9"/>
<dbReference type="EMBL" id="KV417336">
    <property type="protein sequence ID" value="KZO90680.1"/>
    <property type="molecule type" value="Genomic_DNA"/>
</dbReference>
<dbReference type="AlphaFoldDB" id="A0A167GLC9"/>